<dbReference type="InterPro" id="IPR036116">
    <property type="entry name" value="FN3_sf"/>
</dbReference>
<feature type="chain" id="PRO_5011794475" evidence="1">
    <location>
        <begin position="24"/>
        <end position="641"/>
    </location>
</feature>
<dbReference type="STRING" id="408657.SAMN04487995_3373"/>
<accession>A0A1H6W7N9</accession>
<feature type="signal peptide" evidence="1">
    <location>
        <begin position="1"/>
        <end position="23"/>
    </location>
</feature>
<dbReference type="Proteomes" id="UP000199532">
    <property type="component" value="Unassembled WGS sequence"/>
</dbReference>
<keyword evidence="3" id="KW-1185">Reference proteome</keyword>
<dbReference type="InterPro" id="IPR013783">
    <property type="entry name" value="Ig-like_fold"/>
</dbReference>
<evidence type="ECO:0000313" key="3">
    <source>
        <dbReference type="Proteomes" id="UP000199532"/>
    </source>
</evidence>
<gene>
    <name evidence="2" type="ORF">SAMN04487995_3373</name>
</gene>
<reference evidence="2 3" key="1">
    <citation type="submission" date="2016-10" db="EMBL/GenBank/DDBJ databases">
        <authorList>
            <person name="de Groot N.N."/>
        </authorList>
    </citation>
    <scope>NUCLEOTIDE SEQUENCE [LARGE SCALE GENOMIC DNA]</scope>
    <source>
        <strain evidence="2 3">DSM 19938</strain>
    </source>
</reference>
<dbReference type="RefSeq" id="WP_090337043.1">
    <property type="nucleotide sequence ID" value="NZ_FNXY01000005.1"/>
</dbReference>
<dbReference type="SUPFAM" id="SSF49265">
    <property type="entry name" value="Fibronectin type III"/>
    <property type="match status" value="1"/>
</dbReference>
<dbReference type="Pfam" id="PF13585">
    <property type="entry name" value="CHU_C"/>
    <property type="match status" value="1"/>
</dbReference>
<dbReference type="Gene3D" id="2.60.40.10">
    <property type="entry name" value="Immunoglobulins"/>
    <property type="match status" value="1"/>
</dbReference>
<dbReference type="NCBIfam" id="TIGR04131">
    <property type="entry name" value="Bac_Flav_CTERM"/>
    <property type="match status" value="1"/>
</dbReference>
<protein>
    <submittedName>
        <fullName evidence="2">Gliding motility-associated C-terminal domain-containing protein</fullName>
    </submittedName>
</protein>
<name>A0A1H6W7N9_9BACT</name>
<evidence type="ECO:0000256" key="1">
    <source>
        <dbReference type="SAM" id="SignalP"/>
    </source>
</evidence>
<keyword evidence="1" id="KW-0732">Signal</keyword>
<dbReference type="EMBL" id="FNXY01000005">
    <property type="protein sequence ID" value="SEJ13051.1"/>
    <property type="molecule type" value="Genomic_DNA"/>
</dbReference>
<organism evidence="2 3">
    <name type="scientific">Dyadobacter koreensis</name>
    <dbReference type="NCBI Taxonomy" id="408657"/>
    <lineage>
        <taxon>Bacteria</taxon>
        <taxon>Pseudomonadati</taxon>
        <taxon>Bacteroidota</taxon>
        <taxon>Cytophagia</taxon>
        <taxon>Cytophagales</taxon>
        <taxon>Spirosomataceae</taxon>
        <taxon>Dyadobacter</taxon>
    </lineage>
</organism>
<evidence type="ECO:0000313" key="2">
    <source>
        <dbReference type="EMBL" id="SEJ13051.1"/>
    </source>
</evidence>
<dbReference type="AlphaFoldDB" id="A0A1H6W7N9"/>
<dbReference type="InterPro" id="IPR026341">
    <property type="entry name" value="T9SS_type_B"/>
</dbReference>
<sequence length="641" mass="70368">MKRKILFIALISLVRFSSVPVFAQGLCNVGGGGFDLLPRAEGCAPLTVNINTTINASSLAYAQEYDGMTDSPTLIRNAKQFTYRGAGTFTILQSANVGGTEVYHCEKVKVYENATPHTEYTSCGGGKIKVVMTKNYVLDAYDQVGIDWGDGSGEHIWNQGESLEIEHIYTNTSVNPTLKVRGIYTSNSACKGGYQWPLTISFQQPLLKNIQIKSVEMTGNGRLLVIYEGLSGISTDVMYSTDGTNYQIGGTKTSGGTQTSNFNLNAAQAYQIKLASKDLCGGKLDSDFVTSMAVKGSSADEKNEISWNKYADNTDFDSYALMRDGIVLQTFDDINTTSFSDEDVQCGDNYEYYIVAKTKTITSTSAPVTVKTTLSSPKAIDQAFVNVVSDGLIEVAATIPGSGTKTNYDLVVERSENGGIFKKVNTLYGEATYQDFDVKVNDSGYCYRLIYQNACGQRAPASEPICSILLKNQSPLLTWNTEKPFLDDIDSYTIIRTGAAGSNDSRNVKLASTFYPDLTKLSDLSFTFQVRADSKNGNYQSFSNSIIYKRDTDIFAPDAFSPNDDGYNDTFEVKAAMFKTFKMSVVNRWGEVIFHSDDITKGWNGMIKGKPAPVGSYIWRIEIVNNLDQTVKKNGTFVLLK</sequence>
<proteinExistence type="predicted"/>
<dbReference type="OrthoDB" id="631648at2"/>